<dbReference type="PANTHER" id="PTHR13748">
    <property type="entry name" value="COBW-RELATED"/>
    <property type="match status" value="1"/>
</dbReference>
<evidence type="ECO:0000313" key="5">
    <source>
        <dbReference type="EMBL" id="HIW78030.1"/>
    </source>
</evidence>
<dbReference type="SUPFAM" id="SSF52540">
    <property type="entry name" value="P-loop containing nucleoside triphosphate hydrolases"/>
    <property type="match status" value="1"/>
</dbReference>
<dbReference type="EMBL" id="DXGI01000098">
    <property type="protein sequence ID" value="HIW78030.1"/>
    <property type="molecule type" value="Genomic_DNA"/>
</dbReference>
<sequence>MRLETLLPRPLDPSGGSECATLMGSLFAAIHLDRRRARALGWRGVRPSGLLRPAWTCRVAGSDLVFGLVFTGEARQGDALCGDFAAYAFPRPEDALLERFPLEALRLAGAEGYGDAVRALSAHADDLAPFHLGTLSLAASLDGSGLSLRLRAPARRRMISLDGVGLDGPAGVDWVVRPGEAECDVPAFRLLLRLFAALAATAEALLGEEAALELGVWPAPLYGFDAGGRIRLLPGRGGHDLHLAAAWGSRSRPERSCAAPLPGSRTDAPDATPPSLCAGHTALQGDAAPNRAPNAARDVVPDMSEGRFFPPDGNPGPEREEARFLHEGGLRHRQAGTSPEARPSVPHGGEAPEVSRLAGRGASSIPHSGQVRGRSRLDGCGAASQDVPVPPDGGPARPEPETRRPLARLPLRHRPRPEESGLPVLHVLTGFLGAGKTTFLRRWLDFLHGRERYTGVIQNEFGEIGLDAALMRGDTQVEALDEGCVCCSLADSLRPGLLRLVESMPAEQFILETTGLANPANVMASLAELSDIVRPGLVITVVDALDLTRAGDAGLRGVRRAQAERADVLVVNKADAVEPAALEALMERLRALNGQALLLPARHGSIAFAELDAFHSAWLDRRGTPPSHRPTLPRLGEAVTHTEEGYASAALRLSGPLSEADVRALIEKAGPGLARAKGVIDLVTGEGIVPAVAQYAAGRLAFEPAPEDEERYLVFIGTDLTLPETAPGDPASGRLE</sequence>
<feature type="domain" description="CobW/HypB/UreG nucleotide-binding" evidence="3">
    <location>
        <begin position="426"/>
        <end position="596"/>
    </location>
</feature>
<reference evidence="5" key="1">
    <citation type="journal article" date="2021" name="PeerJ">
        <title>Extensive microbial diversity within the chicken gut microbiome revealed by metagenomics and culture.</title>
        <authorList>
            <person name="Gilroy R."/>
            <person name="Ravi A."/>
            <person name="Getino M."/>
            <person name="Pursley I."/>
            <person name="Horton D.L."/>
            <person name="Alikhan N.F."/>
            <person name="Baker D."/>
            <person name="Gharbi K."/>
            <person name="Hall N."/>
            <person name="Watson M."/>
            <person name="Adriaenssens E.M."/>
            <person name="Foster-Nyarko E."/>
            <person name="Jarju S."/>
            <person name="Secka A."/>
            <person name="Antonio M."/>
            <person name="Oren A."/>
            <person name="Chaudhuri R.R."/>
            <person name="La Ragione R."/>
            <person name="Hildebrand F."/>
            <person name="Pallen M.J."/>
        </authorList>
    </citation>
    <scope>NUCLEOTIDE SEQUENCE</scope>
    <source>
        <strain evidence="5">ChiSxjej5B17-1746</strain>
    </source>
</reference>
<dbReference type="Gene3D" id="3.40.50.300">
    <property type="entry name" value="P-loop containing nucleotide triphosphate hydrolases"/>
    <property type="match status" value="1"/>
</dbReference>
<dbReference type="PANTHER" id="PTHR13748:SF62">
    <property type="entry name" value="COBW DOMAIN-CONTAINING PROTEIN"/>
    <property type="match status" value="1"/>
</dbReference>
<dbReference type="GO" id="GO:0005737">
    <property type="term" value="C:cytoplasm"/>
    <property type="evidence" value="ECO:0007669"/>
    <property type="project" value="TreeGrafter"/>
</dbReference>
<evidence type="ECO:0000256" key="2">
    <source>
        <dbReference type="SAM" id="MobiDB-lite"/>
    </source>
</evidence>
<dbReference type="AlphaFoldDB" id="A0A9D1U9C6"/>
<proteinExistence type="predicted"/>
<feature type="domain" description="CobW C-terminal" evidence="4">
    <location>
        <begin position="647"/>
        <end position="721"/>
    </location>
</feature>
<reference evidence="5" key="2">
    <citation type="submission" date="2021-04" db="EMBL/GenBank/DDBJ databases">
        <authorList>
            <person name="Gilroy R."/>
        </authorList>
    </citation>
    <scope>NUCLEOTIDE SEQUENCE</scope>
    <source>
        <strain evidence="5">ChiSxjej5B17-1746</strain>
    </source>
</reference>
<dbReference type="Pfam" id="PF02492">
    <property type="entry name" value="cobW"/>
    <property type="match status" value="1"/>
</dbReference>
<comment type="function">
    <text evidence="1">Zinc chaperone that directly transfers zinc cofactor to target proteins, thereby activating them. Zinc is transferred from the CXCC motif in the GTPase domain to the zinc binding site in target proteins in a process requiring GTP hydrolysis.</text>
</comment>
<protein>
    <submittedName>
        <fullName evidence="5">GTP-binding protein</fullName>
    </submittedName>
</protein>
<gene>
    <name evidence="5" type="ORF">H9874_02650</name>
</gene>
<dbReference type="Pfam" id="PF07683">
    <property type="entry name" value="CobW_C"/>
    <property type="match status" value="1"/>
</dbReference>
<dbReference type="InterPro" id="IPR003495">
    <property type="entry name" value="CobW/HypB/UreG_nucleotide-bd"/>
</dbReference>
<dbReference type="Proteomes" id="UP000824264">
    <property type="component" value="Unassembled WGS sequence"/>
</dbReference>
<organism evidence="5 6">
    <name type="scientific">Candidatus Bilophila faecipullorum</name>
    <dbReference type="NCBI Taxonomy" id="2838482"/>
    <lineage>
        <taxon>Bacteria</taxon>
        <taxon>Pseudomonadati</taxon>
        <taxon>Thermodesulfobacteriota</taxon>
        <taxon>Desulfovibrionia</taxon>
        <taxon>Desulfovibrionales</taxon>
        <taxon>Desulfovibrionaceae</taxon>
        <taxon>Bilophila</taxon>
    </lineage>
</organism>
<dbReference type="SUPFAM" id="SSF90002">
    <property type="entry name" value="Hypothetical protein YjiA, C-terminal domain"/>
    <property type="match status" value="1"/>
</dbReference>
<dbReference type="InterPro" id="IPR051316">
    <property type="entry name" value="Zinc-reg_GTPase_activator"/>
</dbReference>
<evidence type="ECO:0000256" key="1">
    <source>
        <dbReference type="ARBA" id="ARBA00045658"/>
    </source>
</evidence>
<evidence type="ECO:0000259" key="4">
    <source>
        <dbReference type="Pfam" id="PF07683"/>
    </source>
</evidence>
<dbReference type="InterPro" id="IPR011629">
    <property type="entry name" value="CobW-like_C"/>
</dbReference>
<evidence type="ECO:0000313" key="6">
    <source>
        <dbReference type="Proteomes" id="UP000824264"/>
    </source>
</evidence>
<evidence type="ECO:0000259" key="3">
    <source>
        <dbReference type="Pfam" id="PF02492"/>
    </source>
</evidence>
<name>A0A9D1U9C6_9BACT</name>
<feature type="compositionally biased region" description="Low complexity" evidence="2">
    <location>
        <begin position="286"/>
        <end position="296"/>
    </location>
</feature>
<dbReference type="InterPro" id="IPR027417">
    <property type="entry name" value="P-loop_NTPase"/>
</dbReference>
<comment type="caution">
    <text evidence="5">The sequence shown here is derived from an EMBL/GenBank/DDBJ whole genome shotgun (WGS) entry which is preliminary data.</text>
</comment>
<dbReference type="CDD" id="cd03112">
    <property type="entry name" value="CobW-like"/>
    <property type="match status" value="1"/>
</dbReference>
<feature type="region of interest" description="Disordered" evidence="2">
    <location>
        <begin position="329"/>
        <end position="415"/>
    </location>
</feature>
<feature type="region of interest" description="Disordered" evidence="2">
    <location>
        <begin position="252"/>
        <end position="296"/>
    </location>
</feature>
<accession>A0A9D1U9C6</accession>